<sequence>MKFKHIACILFITLSVTLSAQGTVAHINMEEVINSMPLGAEADAELNRLKQAYQRDFETSYREYQAQFVKFEDEASTLSTEEKEKRKSDLELIERNLAQTQQNIDKQLAEKRELLYAPVKQKAKDLVTKIADNLGFLYVLDSSKDAGLVMAKGKDLMPEVKRALGIN</sequence>
<gene>
    <name evidence="5" type="ORF">DSM04_102523</name>
</gene>
<dbReference type="EMBL" id="QOVI01000002">
    <property type="protein sequence ID" value="RXG16941.1"/>
    <property type="molecule type" value="Genomic_DNA"/>
</dbReference>
<dbReference type="GO" id="GO:0051082">
    <property type="term" value="F:unfolded protein binding"/>
    <property type="evidence" value="ECO:0007669"/>
    <property type="project" value="InterPro"/>
</dbReference>
<proteinExistence type="inferred from homology"/>
<dbReference type="SUPFAM" id="SSF111384">
    <property type="entry name" value="OmpH-like"/>
    <property type="match status" value="1"/>
</dbReference>
<comment type="similarity">
    <text evidence="1">Belongs to the Skp family.</text>
</comment>
<evidence type="ECO:0000256" key="3">
    <source>
        <dbReference type="SAM" id="Coils"/>
    </source>
</evidence>
<feature type="signal peptide" evidence="4">
    <location>
        <begin position="1"/>
        <end position="20"/>
    </location>
</feature>
<evidence type="ECO:0000256" key="4">
    <source>
        <dbReference type="SAM" id="SignalP"/>
    </source>
</evidence>
<dbReference type="Proteomes" id="UP000289821">
    <property type="component" value="Unassembled WGS sequence"/>
</dbReference>
<dbReference type="SMART" id="SM00935">
    <property type="entry name" value="OmpH"/>
    <property type="match status" value="1"/>
</dbReference>
<name>A0A4Q0NYM1_9FLAO</name>
<organism evidence="5 6">
    <name type="scientific">Leeuwenhoekiella aestuarii</name>
    <dbReference type="NCBI Taxonomy" id="2249426"/>
    <lineage>
        <taxon>Bacteria</taxon>
        <taxon>Pseudomonadati</taxon>
        <taxon>Bacteroidota</taxon>
        <taxon>Flavobacteriia</taxon>
        <taxon>Flavobacteriales</taxon>
        <taxon>Flavobacteriaceae</taxon>
        <taxon>Leeuwenhoekiella</taxon>
    </lineage>
</organism>
<dbReference type="GO" id="GO:0005829">
    <property type="term" value="C:cytosol"/>
    <property type="evidence" value="ECO:0007669"/>
    <property type="project" value="TreeGrafter"/>
</dbReference>
<feature type="coiled-coil region" evidence="3">
    <location>
        <begin position="83"/>
        <end position="110"/>
    </location>
</feature>
<dbReference type="GO" id="GO:0050821">
    <property type="term" value="P:protein stabilization"/>
    <property type="evidence" value="ECO:0007669"/>
    <property type="project" value="TreeGrafter"/>
</dbReference>
<dbReference type="AlphaFoldDB" id="A0A4Q0NYM1"/>
<keyword evidence="3" id="KW-0175">Coiled coil</keyword>
<evidence type="ECO:0000313" key="5">
    <source>
        <dbReference type="EMBL" id="RXG16941.1"/>
    </source>
</evidence>
<dbReference type="Gene3D" id="3.30.910.20">
    <property type="entry name" value="Skp domain"/>
    <property type="match status" value="1"/>
</dbReference>
<evidence type="ECO:0000256" key="2">
    <source>
        <dbReference type="ARBA" id="ARBA00022729"/>
    </source>
</evidence>
<reference evidence="5 6" key="1">
    <citation type="submission" date="2018-07" db="EMBL/GenBank/DDBJ databases">
        <title>Leeuwenhoekiella genomics.</title>
        <authorList>
            <person name="Tahon G."/>
            <person name="Willems A."/>
        </authorList>
    </citation>
    <scope>NUCLEOTIDE SEQUENCE [LARGE SCALE GENOMIC DNA]</scope>
    <source>
        <strain evidence="5 6">R-50232</strain>
    </source>
</reference>
<dbReference type="InterPro" id="IPR024930">
    <property type="entry name" value="Skp_dom_sf"/>
</dbReference>
<keyword evidence="6" id="KW-1185">Reference proteome</keyword>
<dbReference type="PANTHER" id="PTHR35089">
    <property type="entry name" value="CHAPERONE PROTEIN SKP"/>
    <property type="match status" value="1"/>
</dbReference>
<dbReference type="PANTHER" id="PTHR35089:SF1">
    <property type="entry name" value="CHAPERONE PROTEIN SKP"/>
    <property type="match status" value="1"/>
</dbReference>
<keyword evidence="2 4" id="KW-0732">Signal</keyword>
<dbReference type="OrthoDB" id="1524711at2"/>
<dbReference type="RefSeq" id="WP_128760592.1">
    <property type="nucleotide sequence ID" value="NZ_QOVI01000002.1"/>
</dbReference>
<protein>
    <submittedName>
        <fullName evidence="5">Periplasmic chaperone for outer membrane proteins Skp</fullName>
    </submittedName>
</protein>
<comment type="caution">
    <text evidence="5">The sequence shown here is derived from an EMBL/GenBank/DDBJ whole genome shotgun (WGS) entry which is preliminary data.</text>
</comment>
<dbReference type="Pfam" id="PF03938">
    <property type="entry name" value="OmpH"/>
    <property type="match status" value="1"/>
</dbReference>
<evidence type="ECO:0000313" key="6">
    <source>
        <dbReference type="Proteomes" id="UP000289821"/>
    </source>
</evidence>
<feature type="chain" id="PRO_5020688455" evidence="4">
    <location>
        <begin position="21"/>
        <end position="167"/>
    </location>
</feature>
<dbReference type="InterPro" id="IPR005632">
    <property type="entry name" value="Chaperone_Skp"/>
</dbReference>
<evidence type="ECO:0000256" key="1">
    <source>
        <dbReference type="ARBA" id="ARBA00009091"/>
    </source>
</evidence>
<accession>A0A4Q0NYM1</accession>